<reference evidence="2" key="1">
    <citation type="submission" date="2017-05" db="UniProtKB">
        <authorList>
            <consortium name="EnsemblMetazoa"/>
        </authorList>
    </citation>
    <scope>IDENTIFICATION</scope>
</reference>
<protein>
    <submittedName>
        <fullName evidence="2">Uncharacterized protein</fullName>
    </submittedName>
</protein>
<evidence type="ECO:0000256" key="1">
    <source>
        <dbReference type="SAM" id="Coils"/>
    </source>
</evidence>
<organism evidence="2">
    <name type="scientific">Amphimedon queenslandica</name>
    <name type="common">Sponge</name>
    <dbReference type="NCBI Taxonomy" id="400682"/>
    <lineage>
        <taxon>Eukaryota</taxon>
        <taxon>Metazoa</taxon>
        <taxon>Porifera</taxon>
        <taxon>Demospongiae</taxon>
        <taxon>Heteroscleromorpha</taxon>
        <taxon>Haplosclerida</taxon>
        <taxon>Niphatidae</taxon>
        <taxon>Amphimedon</taxon>
    </lineage>
</organism>
<evidence type="ECO:0000313" key="2">
    <source>
        <dbReference type="EnsemblMetazoa" id="Aqu2.1.44361_001"/>
    </source>
</evidence>
<dbReference type="AlphaFoldDB" id="A0A1X7VWV2"/>
<feature type="coiled-coil region" evidence="1">
    <location>
        <begin position="124"/>
        <end position="151"/>
    </location>
</feature>
<sequence length="169" mass="18506">MPSHCCAVGCSEEGHSQRELRAQARSANKGMNDGICSNPEVELSEVESSSSPAILPTYESNEETMPLNFPEQLSKSSDDGLFKNDQFGMSAAGSMFGDESDMVADSMLLNDCHVADMDQVSELVTEYEYEIGELQVKNETLNDKVKGLEEEEALVLRAELDAVKSDLEQ</sequence>
<name>A0A1X7VWV2_AMPQE</name>
<dbReference type="InParanoid" id="A0A1X7VWV2"/>
<proteinExistence type="predicted"/>
<keyword evidence="1" id="KW-0175">Coiled coil</keyword>
<accession>A0A1X7VWV2</accession>
<dbReference type="EnsemblMetazoa" id="Aqu2.1.44361_001">
    <property type="protein sequence ID" value="Aqu2.1.44361_001"/>
    <property type="gene ID" value="Aqu2.1.44361"/>
</dbReference>